<protein>
    <recommendedName>
        <fullName evidence="14">Btz domain-containing protein</fullName>
    </recommendedName>
</protein>
<dbReference type="Proteomes" id="UP000479710">
    <property type="component" value="Unassembled WGS sequence"/>
</dbReference>
<evidence type="ECO:0000256" key="4">
    <source>
        <dbReference type="ARBA" id="ARBA00022448"/>
    </source>
</evidence>
<keyword evidence="10" id="KW-0866">Nonsense-mediated mRNA decay</keyword>
<feature type="compositionally biased region" description="Polar residues" evidence="13">
    <location>
        <begin position="563"/>
        <end position="572"/>
    </location>
</feature>
<evidence type="ECO:0000256" key="11">
    <source>
        <dbReference type="ARBA" id="ARBA00023187"/>
    </source>
</evidence>
<dbReference type="SMART" id="SM01044">
    <property type="entry name" value="Btz"/>
    <property type="match status" value="1"/>
</dbReference>
<dbReference type="PANTHER" id="PTHR46837">
    <property type="entry name" value="PROTEIN MLN51 HOMOLOG"/>
    <property type="match status" value="1"/>
</dbReference>
<evidence type="ECO:0000256" key="1">
    <source>
        <dbReference type="ARBA" id="ARBA00004123"/>
    </source>
</evidence>
<feature type="region of interest" description="Disordered" evidence="13">
    <location>
        <begin position="1"/>
        <end position="110"/>
    </location>
</feature>
<dbReference type="InterPro" id="IPR018545">
    <property type="entry name" value="Btz_dom"/>
</dbReference>
<keyword evidence="12" id="KW-0539">Nucleus</keyword>
<keyword evidence="4" id="KW-0813">Transport</keyword>
<feature type="compositionally biased region" description="Polar residues" evidence="13">
    <location>
        <begin position="546"/>
        <end position="555"/>
    </location>
</feature>
<evidence type="ECO:0000256" key="10">
    <source>
        <dbReference type="ARBA" id="ARBA00023161"/>
    </source>
</evidence>
<evidence type="ECO:0000256" key="2">
    <source>
        <dbReference type="ARBA" id="ARBA00004496"/>
    </source>
</evidence>
<dbReference type="Pfam" id="PF09405">
    <property type="entry name" value="Btz"/>
    <property type="match status" value="1"/>
</dbReference>
<evidence type="ECO:0000313" key="15">
    <source>
        <dbReference type="EMBL" id="KAF0918100.1"/>
    </source>
</evidence>
<dbReference type="AlphaFoldDB" id="A0A6G1DZZ0"/>
<keyword evidence="5" id="KW-0963">Cytoplasm</keyword>
<keyword evidence="7" id="KW-0509">mRNA transport</keyword>
<organism evidence="15 16">
    <name type="scientific">Oryza meyeriana var. granulata</name>
    <dbReference type="NCBI Taxonomy" id="110450"/>
    <lineage>
        <taxon>Eukaryota</taxon>
        <taxon>Viridiplantae</taxon>
        <taxon>Streptophyta</taxon>
        <taxon>Embryophyta</taxon>
        <taxon>Tracheophyta</taxon>
        <taxon>Spermatophyta</taxon>
        <taxon>Magnoliopsida</taxon>
        <taxon>Liliopsida</taxon>
        <taxon>Poales</taxon>
        <taxon>Poaceae</taxon>
        <taxon>BOP clade</taxon>
        <taxon>Oryzoideae</taxon>
        <taxon>Oryzeae</taxon>
        <taxon>Oryzinae</taxon>
        <taxon>Oryza</taxon>
        <taxon>Oryza meyeriana</taxon>
    </lineage>
</organism>
<dbReference type="GO" id="GO:0008380">
    <property type="term" value="P:RNA splicing"/>
    <property type="evidence" value="ECO:0007669"/>
    <property type="project" value="UniProtKB-KW"/>
</dbReference>
<dbReference type="GO" id="GO:0006397">
    <property type="term" value="P:mRNA processing"/>
    <property type="evidence" value="ECO:0007669"/>
    <property type="project" value="UniProtKB-KW"/>
</dbReference>
<evidence type="ECO:0000259" key="14">
    <source>
        <dbReference type="SMART" id="SM01044"/>
    </source>
</evidence>
<proteinExistence type="inferred from homology"/>
<evidence type="ECO:0000256" key="3">
    <source>
        <dbReference type="ARBA" id="ARBA00009548"/>
    </source>
</evidence>
<comment type="caution">
    <text evidence="15">The sequence shown here is derived from an EMBL/GenBank/DDBJ whole genome shotgun (WGS) entry which is preliminary data.</text>
</comment>
<sequence>MAEKKAEVVEDEEYESDLDDAPLPAVRRRAAASDDEEKDEGRGATGSSAPSNVAGSYLNSDSDGQGAAEMYDDEVYGDEGSEECDEFEAGGGGVGGEALEDEGKSADEEADNVVVALGDEGKYDVEEADGVVAALEGEGKYDGNEGDGEATGEGVEVARKGSEVEVMKKGSEAQAVPTTGAFYMHDDRFPDQENGRHGSQRRVFGGQKLWYPKDDSVWAHDRFYEMNFHNSPNDSGRTPRGSFRAWGGGRTDGFDHGYLERTLCPSYYHDDREEYKYVPKESRTPFATTKDHRSFLKEPNTLYGNANNYRRVPSKFHTYYDHDDTKNFPNVQRGSHTCYGDSNGFNSAQDGYRGRVSRPYRPHWMSAPSIYSGQYIRCQNEEDSSNAEGGRHPSQTLGFWTEQTLPWKQTSPSNVNSASPSFYHSRSYEELPMIQRRKARPVMFSKLFTSSVRMAHSSLKPQSHPVYRVKAVVPSGRGNTLDSLCTVATEDIGNPALNSSTSALGNYSQYSKSSDQGAGYQERSIHRPVQSTSRVSTQIFCPKPASATQLQSHASSSDEDADTSISPGSINSLESSAVKKGLEKEKVEGASFAYDGGYVHGVTGARGLILGDKGFARPPALLPVLQFSGQHPRGPGGPFSSMTLPRFVAQQQLGGSSEMNQMAWLPIFSNATGPLGATHTPPNLGSYYPSPSEAVPSLVPPRDYSVTEVPVSLMSQEIPGHQLGQRQNKTRRYSEMNFASLT</sequence>
<reference evidence="15 16" key="1">
    <citation type="submission" date="2019-11" db="EMBL/GenBank/DDBJ databases">
        <title>Whole genome sequence of Oryza granulata.</title>
        <authorList>
            <person name="Li W."/>
        </authorList>
    </citation>
    <scope>NUCLEOTIDE SEQUENCE [LARGE SCALE GENOMIC DNA]</scope>
    <source>
        <strain evidence="16">cv. Menghai</strain>
        <tissue evidence="15">Leaf</tissue>
    </source>
</reference>
<gene>
    <name evidence="15" type="ORF">E2562_022687</name>
</gene>
<dbReference type="InterPro" id="IPR044796">
    <property type="entry name" value="MLN51_plant"/>
</dbReference>
<dbReference type="OrthoDB" id="657902at2759"/>
<dbReference type="GO" id="GO:0035145">
    <property type="term" value="C:exon-exon junction complex"/>
    <property type="evidence" value="ECO:0007669"/>
    <property type="project" value="InterPro"/>
</dbReference>
<evidence type="ECO:0000256" key="13">
    <source>
        <dbReference type="SAM" id="MobiDB-lite"/>
    </source>
</evidence>
<name>A0A6G1DZZ0_9ORYZ</name>
<dbReference type="GO" id="GO:0000184">
    <property type="term" value="P:nuclear-transcribed mRNA catabolic process, nonsense-mediated decay"/>
    <property type="evidence" value="ECO:0007669"/>
    <property type="project" value="UniProtKB-KW"/>
</dbReference>
<keyword evidence="8" id="KW-0810">Translation regulation</keyword>
<feature type="compositionally biased region" description="Acidic residues" evidence="13">
    <location>
        <begin position="9"/>
        <end position="20"/>
    </location>
</feature>
<evidence type="ECO:0000256" key="9">
    <source>
        <dbReference type="ARBA" id="ARBA00022884"/>
    </source>
</evidence>
<feature type="compositionally biased region" description="Acidic residues" evidence="13">
    <location>
        <begin position="70"/>
        <end position="88"/>
    </location>
</feature>
<dbReference type="EMBL" id="SPHZ02000005">
    <property type="protein sequence ID" value="KAF0918100.1"/>
    <property type="molecule type" value="Genomic_DNA"/>
</dbReference>
<keyword evidence="16" id="KW-1185">Reference proteome</keyword>
<dbReference type="GO" id="GO:0006417">
    <property type="term" value="P:regulation of translation"/>
    <property type="evidence" value="ECO:0007669"/>
    <property type="project" value="UniProtKB-KW"/>
</dbReference>
<keyword evidence="6" id="KW-0507">mRNA processing</keyword>
<evidence type="ECO:0000313" key="16">
    <source>
        <dbReference type="Proteomes" id="UP000479710"/>
    </source>
</evidence>
<comment type="subcellular location">
    <subcellularLocation>
        <location evidence="2">Cytoplasm</location>
    </subcellularLocation>
    <subcellularLocation>
        <location evidence="1">Nucleus</location>
    </subcellularLocation>
</comment>
<feature type="region of interest" description="Disordered" evidence="13">
    <location>
        <begin position="496"/>
        <end position="533"/>
    </location>
</feature>
<evidence type="ECO:0000256" key="7">
    <source>
        <dbReference type="ARBA" id="ARBA00022816"/>
    </source>
</evidence>
<evidence type="ECO:0000256" key="8">
    <source>
        <dbReference type="ARBA" id="ARBA00022845"/>
    </source>
</evidence>
<comment type="similarity">
    <text evidence="3">Belongs to the CASC3 family.</text>
</comment>
<dbReference type="GO" id="GO:0003729">
    <property type="term" value="F:mRNA binding"/>
    <property type="evidence" value="ECO:0007669"/>
    <property type="project" value="InterPro"/>
</dbReference>
<dbReference type="GO" id="GO:0005737">
    <property type="term" value="C:cytoplasm"/>
    <property type="evidence" value="ECO:0007669"/>
    <property type="project" value="UniProtKB-SubCell"/>
</dbReference>
<keyword evidence="9" id="KW-0694">RNA-binding</keyword>
<dbReference type="EMBL" id="SPHZ02000005">
    <property type="protein sequence ID" value="KAF0918099.1"/>
    <property type="molecule type" value="Genomic_DNA"/>
</dbReference>
<dbReference type="PANTHER" id="PTHR46837:SF7">
    <property type="entry name" value="BTZ DOMAIN-CONTAINING PROTEIN"/>
    <property type="match status" value="1"/>
</dbReference>
<evidence type="ECO:0000256" key="12">
    <source>
        <dbReference type="ARBA" id="ARBA00023242"/>
    </source>
</evidence>
<evidence type="ECO:0000256" key="5">
    <source>
        <dbReference type="ARBA" id="ARBA00022490"/>
    </source>
</evidence>
<dbReference type="GO" id="GO:0051028">
    <property type="term" value="P:mRNA transport"/>
    <property type="evidence" value="ECO:0007669"/>
    <property type="project" value="UniProtKB-KW"/>
</dbReference>
<feature type="compositionally biased region" description="Polar residues" evidence="13">
    <location>
        <begin position="45"/>
        <end position="63"/>
    </location>
</feature>
<feature type="region of interest" description="Disordered" evidence="13">
    <location>
        <begin position="546"/>
        <end position="572"/>
    </location>
</feature>
<feature type="compositionally biased region" description="Polar residues" evidence="13">
    <location>
        <begin position="496"/>
        <end position="516"/>
    </location>
</feature>
<evidence type="ECO:0000256" key="6">
    <source>
        <dbReference type="ARBA" id="ARBA00022664"/>
    </source>
</evidence>
<feature type="domain" description="Btz" evidence="14">
    <location>
        <begin position="133"/>
        <end position="249"/>
    </location>
</feature>
<accession>A0A6G1DZZ0</accession>
<feature type="region of interest" description="Disordered" evidence="13">
    <location>
        <begin position="718"/>
        <end position="742"/>
    </location>
</feature>
<keyword evidence="11" id="KW-0508">mRNA splicing</keyword>